<dbReference type="InterPro" id="IPR027417">
    <property type="entry name" value="P-loop_NTPase"/>
</dbReference>
<dbReference type="Pfam" id="PF21384">
    <property type="entry name" value="Cas3_I-F_Cas2"/>
    <property type="match status" value="1"/>
</dbReference>
<comment type="similarity">
    <text evidence="2">In the central section; belongs to the CRISPR-associated helicase Cas3 family.</text>
</comment>
<sequence>MNILLVSQCDKRALTETRRILDQFAERRGDRTWQTPITQDGLDTLRRLLRKTARKNTAVACHWIRGLDHSELLWVVGDARRFNAQGTVPTNTTTRNMLRTQDENDWHTGEDIHLLTALAALLHDLGKASQAFQDRLAGRLTERNQYRHEWVSLRLFEAFVGADDDATWLQRLIAPTPEDDDRWIDRLRRDGVDGGVLPTPFVALKHAPLAQAVGWLVVTHHRLPVMPAYGEDGQQRFAGAPSARFVDDSLQDALLYMQANWNEVVTGAPAEQVQPYWTFPHGLPVTLAHWRTQARRLAVRLQALVQRPDRRAGFAWMDEPWVMHLSRMALMLADHHYSSLGVLGTDERKADGRLSVPAGCKLLANTRKDSRGRTVGNQTLDEHLLGVAADSRAITHALPSLARSLDGLKQNRLLRQRSADERFRWQDKAADLAAEQREKAARHGAFIVNMASTGCGKTLANARLMNALADPEQGLRCAFAMGLRTLTLQTGRAFQQQLQLKDDQLAIRVGGSASRALFEHFEQRAEATGSASRQALLLEPEEEGSIEFGGDAAIDTRHPLLARALHDPKVKSLLVAPILVCTIDHLVPATESLRGGRQIAPMLRLLTSDLVLDEPDDFDLADLPALTRLVHWAGLLGSRVLLSSATLTPALVQGLFVAYRAGRASFERHRGAEPGGAERPPEVVCLWVDEFQRQAATCPTPDHFQQAHEQFTAQRSKQLAEQAATQARRRCALIDVRELQKAERDDERYAALAQLLRRHAVELHTLHAVADPRQPERRVSFGLIRMANIEPLVQVALQLFKAGAPDGHVIHLCVYHSQFPLLVRSNIERRLDAALDRRRPEAVFDLPDIRARLDAHPQALQQIFIVLGSPVTEVGRDHDYDWAIVEPSSMRSLIQLVGRVRRHREGVCTTPNVRVWNTNLRCFSRRTGEPVYCKPGFEDKTALLEHHLLPQLLRREEFGVVDARPRIRQPESPEPTKRWVDLEHHRLQRALLPPAATSAPGLPPGEAAWWWWARPARDVLLTALLPQHQPFRDDRRQQIDLCLRPSDDDSDHIELTEVLDQKTGRLRYQPIEARHLPWPDDAVQGPGIVPWADTDYAEALQALAEAMDLPLQRCAERFGTLSLPDSTQGWRSHAVLGFVRRI</sequence>
<accession>A0ABX2G4F8</accession>
<keyword evidence="7" id="KW-0067">ATP-binding</keyword>
<dbReference type="EC" id="3.1.-.-" evidence="10"/>
<dbReference type="Gene3D" id="1.10.3210.30">
    <property type="match status" value="1"/>
</dbReference>
<dbReference type="RefSeq" id="WP_173805236.1">
    <property type="nucleotide sequence ID" value="NZ_JABSNM010000007.1"/>
</dbReference>
<dbReference type="EC" id="3.6.4.-" evidence="10"/>
<keyword evidence="10" id="KW-0255">Endonuclease</keyword>
<name>A0ABX2G4F8_9BURK</name>
<comment type="caution">
    <text evidence="10">The sequence shown here is derived from an EMBL/GenBank/DDBJ whole genome shotgun (WGS) entry which is preliminary data.</text>
</comment>
<evidence type="ECO:0000256" key="4">
    <source>
        <dbReference type="ARBA" id="ARBA00022741"/>
    </source>
</evidence>
<organism evidence="10 11">
    <name type="scientific">Sphaerotilus uruguayifluvii</name>
    <dbReference type="NCBI Taxonomy" id="2735897"/>
    <lineage>
        <taxon>Bacteria</taxon>
        <taxon>Pseudomonadati</taxon>
        <taxon>Pseudomonadota</taxon>
        <taxon>Betaproteobacteria</taxon>
        <taxon>Burkholderiales</taxon>
        <taxon>Sphaerotilaceae</taxon>
        <taxon>Sphaerotilus</taxon>
    </lineage>
</organism>
<keyword evidence="3" id="KW-0479">Metal-binding</keyword>
<dbReference type="Pfam" id="PF18019">
    <property type="entry name" value="Cas3_HD"/>
    <property type="match status" value="1"/>
</dbReference>
<dbReference type="InterPro" id="IPR038257">
    <property type="entry name" value="CRISPR-assoc_Cas3_HD_sf"/>
</dbReference>
<dbReference type="NCBIfam" id="TIGR02562">
    <property type="entry name" value="cas3_yersinia"/>
    <property type="match status" value="1"/>
</dbReference>
<evidence type="ECO:0000256" key="8">
    <source>
        <dbReference type="ARBA" id="ARBA00023118"/>
    </source>
</evidence>
<evidence type="ECO:0000313" key="10">
    <source>
        <dbReference type="EMBL" id="NRT56270.1"/>
    </source>
</evidence>
<keyword evidence="6" id="KW-0347">Helicase</keyword>
<feature type="domain" description="HD Cas3-type" evidence="9">
    <location>
        <begin position="102"/>
        <end position="337"/>
    </location>
</feature>
<keyword evidence="8" id="KW-0051">Antiviral defense</keyword>
<protein>
    <submittedName>
        <fullName evidence="10">CRISPR-associated endonuclease/helicase Cas3</fullName>
        <ecNumber evidence="10">3.1.-.-</ecNumber>
        <ecNumber evidence="10">3.6.4.-</ecNumber>
    </submittedName>
</protein>
<dbReference type="InterPro" id="IPR013395">
    <property type="entry name" value="CRISPR-assoc_Cas3_yers"/>
</dbReference>
<evidence type="ECO:0000256" key="5">
    <source>
        <dbReference type="ARBA" id="ARBA00022801"/>
    </source>
</evidence>
<dbReference type="InterPro" id="IPR048823">
    <property type="entry name" value="Cas3_I-F_Cas2"/>
</dbReference>
<keyword evidence="5 10" id="KW-0378">Hydrolase</keyword>
<evidence type="ECO:0000259" key="9">
    <source>
        <dbReference type="PROSITE" id="PS51643"/>
    </source>
</evidence>
<proteinExistence type="inferred from homology"/>
<dbReference type="PROSITE" id="PS51643">
    <property type="entry name" value="HD_CAS3"/>
    <property type="match status" value="1"/>
</dbReference>
<gene>
    <name evidence="10" type="ORF">HNQ01_002006</name>
</gene>
<dbReference type="Pfam" id="PF22590">
    <property type="entry name" value="Cas3-like_C_2"/>
    <property type="match status" value="1"/>
</dbReference>
<dbReference type="GO" id="GO:0016787">
    <property type="term" value="F:hydrolase activity"/>
    <property type="evidence" value="ECO:0007669"/>
    <property type="project" value="UniProtKB-KW"/>
</dbReference>
<evidence type="ECO:0000256" key="3">
    <source>
        <dbReference type="ARBA" id="ARBA00022723"/>
    </source>
</evidence>
<keyword evidence="11" id="KW-1185">Reference proteome</keyword>
<keyword evidence="10" id="KW-0540">Nuclease</keyword>
<dbReference type="InterPro" id="IPR048824">
    <property type="entry name" value="Cas3-like_C"/>
</dbReference>
<comment type="similarity">
    <text evidence="1">In the N-terminal section; belongs to the CRISPR-associated nuclease Cas3-HD family.</text>
</comment>
<keyword evidence="4" id="KW-0547">Nucleotide-binding</keyword>
<dbReference type="Proteomes" id="UP001516061">
    <property type="component" value="Unassembled WGS sequence"/>
</dbReference>
<dbReference type="GO" id="GO:0004519">
    <property type="term" value="F:endonuclease activity"/>
    <property type="evidence" value="ECO:0007669"/>
    <property type="project" value="UniProtKB-KW"/>
</dbReference>
<dbReference type="EMBL" id="JABSNM010000007">
    <property type="protein sequence ID" value="NRT56270.1"/>
    <property type="molecule type" value="Genomic_DNA"/>
</dbReference>
<evidence type="ECO:0000313" key="11">
    <source>
        <dbReference type="Proteomes" id="UP001516061"/>
    </source>
</evidence>
<dbReference type="Pfam" id="PF21802">
    <property type="entry name" value="Cas3-like_C"/>
    <property type="match status" value="1"/>
</dbReference>
<evidence type="ECO:0000256" key="7">
    <source>
        <dbReference type="ARBA" id="ARBA00022840"/>
    </source>
</evidence>
<evidence type="ECO:0000256" key="6">
    <source>
        <dbReference type="ARBA" id="ARBA00022806"/>
    </source>
</evidence>
<dbReference type="InterPro" id="IPR054712">
    <property type="entry name" value="Cas3-like_dom"/>
</dbReference>
<evidence type="ECO:0000256" key="1">
    <source>
        <dbReference type="ARBA" id="ARBA00006847"/>
    </source>
</evidence>
<reference evidence="10 11" key="1">
    <citation type="submission" date="2020-05" db="EMBL/GenBank/DDBJ databases">
        <title>Genomic Encyclopedia of Type Strains, Phase IV (KMG-V): Genome sequencing to study the core and pangenomes of soil and plant-associated prokaryotes.</title>
        <authorList>
            <person name="Whitman W."/>
        </authorList>
    </citation>
    <scope>NUCLEOTIDE SEQUENCE [LARGE SCALE GENOMIC DNA]</scope>
    <source>
        <strain evidence="10 11">C29</strain>
    </source>
</reference>
<evidence type="ECO:0000256" key="2">
    <source>
        <dbReference type="ARBA" id="ARBA00009046"/>
    </source>
</evidence>
<dbReference type="InterPro" id="IPR006483">
    <property type="entry name" value="CRISPR-assoc_Cas3_HD"/>
</dbReference>
<dbReference type="SUPFAM" id="SSF52540">
    <property type="entry name" value="P-loop containing nucleoside triphosphate hydrolases"/>
    <property type="match status" value="1"/>
</dbReference>